<dbReference type="InterPro" id="IPR001940">
    <property type="entry name" value="Peptidase_S1C"/>
</dbReference>
<proteinExistence type="inferred from homology"/>
<reference evidence="6 7" key="1">
    <citation type="submission" date="2017-06" db="EMBL/GenBank/DDBJ databases">
        <title>Raineya orbicola gen. nov., sp. nov. a slightly thermophilic bacterium of the phylum Bacteroidetes and the description of Raineyaceae fam. nov.</title>
        <authorList>
            <person name="Albuquerque L."/>
            <person name="Polonia A.R.M."/>
            <person name="Barroso C."/>
            <person name="Froufe H.J.C."/>
            <person name="Lage O."/>
            <person name="Lobo-Da-Cunha A."/>
            <person name="Egas C."/>
            <person name="Da Costa M.S."/>
        </authorList>
    </citation>
    <scope>NUCLEOTIDE SEQUENCE [LARGE SCALE GENOMIC DNA]</scope>
    <source>
        <strain evidence="6 7">SPSPC-11</strain>
    </source>
</reference>
<dbReference type="PRINTS" id="PR00834">
    <property type="entry name" value="PROTEASES2C"/>
</dbReference>
<dbReference type="InterPro" id="IPR009003">
    <property type="entry name" value="Peptidase_S1_PA"/>
</dbReference>
<keyword evidence="7" id="KW-1185">Reference proteome</keyword>
<dbReference type="PROSITE" id="PS50106">
    <property type="entry name" value="PDZ"/>
    <property type="match status" value="1"/>
</dbReference>
<feature type="domain" description="PDZ" evidence="5">
    <location>
        <begin position="281"/>
        <end position="372"/>
    </location>
</feature>
<sequence length="486" mass="53408">MKKLAFQVLISVLSGVLGAALYFEFIIEPKQIAWQEAVLSQNLSAKIPVMPTKGRDSDTTNNMLMLSPPDFVQASQVATPSVVYIKNISSRQAVDWFDWYFGGGGYSSRVVSSGSGVIYSADGYVITNNHVIEGAESIEVIHNKKTYKAKVIGRDPSTDLALLKIDARNLPNIRIARSRDVQVGEWVLAVGNPFNLTSTVTAGIVSAKGRALRLIRSTRFPIESFIQTDAAINPGNSGGALVNLKGELVGINTAILSQTGSYTGYGFAVPSDIVAKVVSDLIQFGDVQKAFLGIEVLDINSEVAQEYNLKDLEGVLVDRVMKEGAGYQAGLQKGDVILKINEEPINSRADFDENLSYFRPGDEITIIYKRKGKLEQKKIKLTNQQGTTDTSKKEVLSDDDLGADLEKVPKIELEKIGIKNGVRLNNLRRGFFKNNGFEDGFIILRINGVEIKEPKEVIEILNKAPRRITIEGIDRYGSSAYYSFTR</sequence>
<dbReference type="Pfam" id="PF13365">
    <property type="entry name" value="Trypsin_2"/>
    <property type="match status" value="1"/>
</dbReference>
<dbReference type="SMART" id="SM00228">
    <property type="entry name" value="PDZ"/>
    <property type="match status" value="1"/>
</dbReference>
<keyword evidence="4" id="KW-0720">Serine protease</keyword>
<dbReference type="SUPFAM" id="SSF50156">
    <property type="entry name" value="PDZ domain-like"/>
    <property type="match status" value="1"/>
</dbReference>
<gene>
    <name evidence="6" type="ORF">Rain11_2348</name>
</gene>
<dbReference type="FunFam" id="2.40.10.10:FF:000001">
    <property type="entry name" value="Periplasmic serine protease DegS"/>
    <property type="match status" value="1"/>
</dbReference>
<keyword evidence="3" id="KW-0378">Hydrolase</keyword>
<dbReference type="Pfam" id="PF13180">
    <property type="entry name" value="PDZ_2"/>
    <property type="match status" value="1"/>
</dbReference>
<dbReference type="GO" id="GO:0004252">
    <property type="term" value="F:serine-type endopeptidase activity"/>
    <property type="evidence" value="ECO:0007669"/>
    <property type="project" value="InterPro"/>
</dbReference>
<evidence type="ECO:0000256" key="3">
    <source>
        <dbReference type="ARBA" id="ARBA00022801"/>
    </source>
</evidence>
<dbReference type="RefSeq" id="WP_101359611.1">
    <property type="nucleotide sequence ID" value="NZ_NKXO01000046.1"/>
</dbReference>
<dbReference type="InterPro" id="IPR036034">
    <property type="entry name" value="PDZ_sf"/>
</dbReference>
<name>A0A2N3I8J6_9BACT</name>
<comment type="caution">
    <text evidence="6">The sequence shown here is derived from an EMBL/GenBank/DDBJ whole genome shotgun (WGS) entry which is preliminary data.</text>
</comment>
<dbReference type="InterPro" id="IPR051201">
    <property type="entry name" value="Chloro_Bact_Ser_Proteases"/>
</dbReference>
<evidence type="ECO:0000256" key="4">
    <source>
        <dbReference type="ARBA" id="ARBA00022825"/>
    </source>
</evidence>
<evidence type="ECO:0000256" key="2">
    <source>
        <dbReference type="ARBA" id="ARBA00022670"/>
    </source>
</evidence>
<dbReference type="PANTHER" id="PTHR43343:SF3">
    <property type="entry name" value="PROTEASE DO-LIKE 8, CHLOROPLASTIC"/>
    <property type="match status" value="1"/>
</dbReference>
<organism evidence="6 7">
    <name type="scientific">Raineya orbicola</name>
    <dbReference type="NCBI Taxonomy" id="2016530"/>
    <lineage>
        <taxon>Bacteria</taxon>
        <taxon>Pseudomonadati</taxon>
        <taxon>Bacteroidota</taxon>
        <taxon>Cytophagia</taxon>
        <taxon>Cytophagales</taxon>
        <taxon>Raineyaceae</taxon>
        <taxon>Raineya</taxon>
    </lineage>
</organism>
<dbReference type="SUPFAM" id="SSF50494">
    <property type="entry name" value="Trypsin-like serine proteases"/>
    <property type="match status" value="1"/>
</dbReference>
<keyword evidence="2 6" id="KW-0645">Protease</keyword>
<dbReference type="CDD" id="cd06779">
    <property type="entry name" value="cpPDZ_Deg_HtrA-like"/>
    <property type="match status" value="1"/>
</dbReference>
<evidence type="ECO:0000313" key="7">
    <source>
        <dbReference type="Proteomes" id="UP000233387"/>
    </source>
</evidence>
<evidence type="ECO:0000259" key="5">
    <source>
        <dbReference type="PROSITE" id="PS50106"/>
    </source>
</evidence>
<dbReference type="Gene3D" id="2.30.42.10">
    <property type="match status" value="1"/>
</dbReference>
<dbReference type="InterPro" id="IPR001478">
    <property type="entry name" value="PDZ"/>
</dbReference>
<accession>A0A2N3I8J6</accession>
<dbReference type="GO" id="GO:0006508">
    <property type="term" value="P:proteolysis"/>
    <property type="evidence" value="ECO:0007669"/>
    <property type="project" value="UniProtKB-KW"/>
</dbReference>
<dbReference type="OrthoDB" id="9758917at2"/>
<comment type="similarity">
    <text evidence="1">Belongs to the peptidase S1C family.</text>
</comment>
<evidence type="ECO:0000256" key="1">
    <source>
        <dbReference type="ARBA" id="ARBA00010541"/>
    </source>
</evidence>
<dbReference type="EMBL" id="NKXO01000046">
    <property type="protein sequence ID" value="PKQ66553.1"/>
    <property type="molecule type" value="Genomic_DNA"/>
</dbReference>
<dbReference type="Proteomes" id="UP000233387">
    <property type="component" value="Unassembled WGS sequence"/>
</dbReference>
<dbReference type="AlphaFoldDB" id="A0A2N3I8J6"/>
<dbReference type="Gene3D" id="2.40.10.120">
    <property type="match status" value="1"/>
</dbReference>
<evidence type="ECO:0000313" key="6">
    <source>
        <dbReference type="EMBL" id="PKQ66553.1"/>
    </source>
</evidence>
<dbReference type="PANTHER" id="PTHR43343">
    <property type="entry name" value="PEPTIDASE S12"/>
    <property type="match status" value="1"/>
</dbReference>
<protein>
    <submittedName>
        <fullName evidence="6">Trypsin-like serine protease</fullName>
    </submittedName>
</protein>